<name>A0A424Z2Q3_9EURY</name>
<dbReference type="GO" id="GO:0016740">
    <property type="term" value="F:transferase activity"/>
    <property type="evidence" value="ECO:0007669"/>
    <property type="project" value="UniProtKB-KW"/>
</dbReference>
<comment type="caution">
    <text evidence="1">The sequence shown here is derived from an EMBL/GenBank/DDBJ whole genome shotgun (WGS) entry which is preliminary data.</text>
</comment>
<dbReference type="EMBL" id="QZAB01000193">
    <property type="protein sequence ID" value="RQD88553.1"/>
    <property type="molecule type" value="Genomic_DNA"/>
</dbReference>
<evidence type="ECO:0000313" key="2">
    <source>
        <dbReference type="Proteomes" id="UP000284763"/>
    </source>
</evidence>
<keyword evidence="1" id="KW-0808">Transferase</keyword>
<dbReference type="SUPFAM" id="SSF53756">
    <property type="entry name" value="UDP-Glycosyltransferase/glycogen phosphorylase"/>
    <property type="match status" value="1"/>
</dbReference>
<accession>A0A424Z2Q3</accession>
<dbReference type="AlphaFoldDB" id="A0A424Z2Q3"/>
<protein>
    <submittedName>
        <fullName evidence="1">Glycosyltransferase family 1 protein</fullName>
    </submittedName>
</protein>
<proteinExistence type="predicted"/>
<gene>
    <name evidence="1" type="ORF">D5R95_02830</name>
</gene>
<reference evidence="1 2" key="1">
    <citation type="submission" date="2018-08" db="EMBL/GenBank/DDBJ databases">
        <title>The metabolism and importance of syntrophic acetate oxidation coupled to methane or sulfide production in haloalkaline environments.</title>
        <authorList>
            <person name="Timmers P.H.A."/>
            <person name="Vavourakis C.D."/>
            <person name="Sorokin D.Y."/>
            <person name="Sinninghe Damste J.S."/>
            <person name="Muyzer G."/>
            <person name="Stams A.J.M."/>
            <person name="Plugge C.M."/>
        </authorList>
    </citation>
    <scope>NUCLEOTIDE SEQUENCE [LARGE SCALE GENOMIC DNA]</scope>
    <source>
        <strain evidence="1">MSAO_Arc3</strain>
    </source>
</reference>
<evidence type="ECO:0000313" key="1">
    <source>
        <dbReference type="EMBL" id="RQD88553.1"/>
    </source>
</evidence>
<dbReference type="Proteomes" id="UP000284763">
    <property type="component" value="Unassembled WGS sequence"/>
</dbReference>
<dbReference type="Gene3D" id="3.40.50.2000">
    <property type="entry name" value="Glycogen Phosphorylase B"/>
    <property type="match status" value="2"/>
</dbReference>
<organism evidence="1 2">
    <name type="scientific">Methanosalsum natronophilum</name>
    <dbReference type="NCBI Taxonomy" id="768733"/>
    <lineage>
        <taxon>Archaea</taxon>
        <taxon>Methanobacteriati</taxon>
        <taxon>Methanobacteriota</taxon>
        <taxon>Stenosarchaea group</taxon>
        <taxon>Methanomicrobia</taxon>
        <taxon>Methanosarcinales</taxon>
        <taxon>Methanosarcinaceae</taxon>
        <taxon>Methanosalsum</taxon>
    </lineage>
</organism>
<feature type="non-terminal residue" evidence="1">
    <location>
        <position position="273"/>
    </location>
</feature>
<sequence>MKKIAFVVQRYGNEVVGGSEFLCKQIAEHLSHNYQIEILTTCAIDYITWRNDYPEGNQIEQNVLIRRFKTEKERRLKPFQNLTLRIFNNPHTELDERYWFEEQGPYSPKLLEYIEMHKNCYDTFIFFTYRYYQSIFGLPLVYDKSILIPTAEDEDTMKLEILKNFFKLPKAFIFLTPEEQDMINKIYEINTKLQDIIGLGLDIPQDIDMHRFSKKFNINDDYLLYVGRIDPQKGCNRLFDYFSRYKKKYPTKTKLILIGKTTIEIPKNDDIIY</sequence>